<feature type="non-terminal residue" evidence="2">
    <location>
        <position position="1"/>
    </location>
</feature>
<name>A0A023G778_AMBTT</name>
<dbReference type="InterPro" id="IPR049342">
    <property type="entry name" value="TRAF1-6_MATH_dom"/>
</dbReference>
<protein>
    <submittedName>
        <fullName evidence="2">Putative tumor necrosis factor receptor</fullName>
    </submittedName>
</protein>
<proteinExistence type="evidence at transcript level"/>
<dbReference type="AlphaFoldDB" id="A0A023G778"/>
<dbReference type="InterPro" id="IPR008974">
    <property type="entry name" value="TRAF-like"/>
</dbReference>
<sequence length="299" mass="33825">RIEGRKTFLTVFRGGVEKQSCEFKAFMSRVAADIGTINDRLNEISHGINSSKEALRQELKDGAKQNIESLKEMTFEVNATSKQVEFLSGSIDAFLLSANRRLEKSLKEELSKEASATRDHISQIAAATEATKAAGNENRQKALDMMHKILLHVQLRVSHRYFFVKDFQSLQETAMKKGLAVYKDDRVYLRGYCMSPEIYLIEDGDSVNLHVALTLHKGDMDDAVPWPFEHRIRLTLIHPKDGGARVTDVKPARSLQYYGKPAASSNTPCYFGTHFLDVKSFISDGYVEEDMLRGKWEVL</sequence>
<evidence type="ECO:0000313" key="2">
    <source>
        <dbReference type="EMBL" id="JAC30046.1"/>
    </source>
</evidence>
<organism evidence="2">
    <name type="scientific">Amblyomma triste</name>
    <name type="common">Neotropical tick</name>
    <dbReference type="NCBI Taxonomy" id="251400"/>
    <lineage>
        <taxon>Eukaryota</taxon>
        <taxon>Metazoa</taxon>
        <taxon>Ecdysozoa</taxon>
        <taxon>Arthropoda</taxon>
        <taxon>Chelicerata</taxon>
        <taxon>Arachnida</taxon>
        <taxon>Acari</taxon>
        <taxon>Parasitiformes</taxon>
        <taxon>Ixodida</taxon>
        <taxon>Ixodoidea</taxon>
        <taxon>Ixodidae</taxon>
        <taxon>Amblyomminae</taxon>
        <taxon>Amblyomma</taxon>
    </lineage>
</organism>
<dbReference type="Pfam" id="PF21355">
    <property type="entry name" value="TRAF-mep_MATH"/>
    <property type="match status" value="1"/>
</dbReference>
<keyword evidence="2" id="KW-0675">Receptor</keyword>
<accession>A0A023G778</accession>
<dbReference type="EMBL" id="GBBM01005372">
    <property type="protein sequence ID" value="JAC30046.1"/>
    <property type="molecule type" value="mRNA"/>
</dbReference>
<reference evidence="2" key="1">
    <citation type="submission" date="2014-03" db="EMBL/GenBank/DDBJ databases">
        <title>The sialotranscriptome of Amblyomma triste, Amblyomma parvum and Amblyomma cajennense ticks, uncovered by 454-based RNA-seq.</title>
        <authorList>
            <person name="Garcia G.R."/>
            <person name="Gardinassi L.G."/>
            <person name="Ribeiro J.M."/>
            <person name="Anatriello E."/>
            <person name="Ferreira B.R."/>
            <person name="Moreira H.N."/>
            <person name="Mafra C."/>
            <person name="Olegario M.M."/>
            <person name="Szabo P.J."/>
            <person name="Miranda-Santos I.K."/>
            <person name="Maruyama S.R."/>
        </authorList>
    </citation>
    <scope>NUCLEOTIDE SEQUENCE</scope>
    <source>
        <strain evidence="2">Mato Grasso do Sul</strain>
        <tissue evidence="2">Salivary glands</tissue>
    </source>
</reference>
<feature type="domain" description="TRAF1-6 MATH" evidence="1">
    <location>
        <begin position="190"/>
        <end position="292"/>
    </location>
</feature>
<evidence type="ECO:0000259" key="1">
    <source>
        <dbReference type="Pfam" id="PF21355"/>
    </source>
</evidence>
<dbReference type="SUPFAM" id="SSF49599">
    <property type="entry name" value="TRAF domain-like"/>
    <property type="match status" value="1"/>
</dbReference>
<dbReference type="Gene3D" id="2.60.210.10">
    <property type="entry name" value="Apoptosis, Tumor Necrosis Factor Receptor Associated Protein 2, Chain A"/>
    <property type="match status" value="1"/>
</dbReference>